<dbReference type="InterPro" id="IPR015943">
    <property type="entry name" value="WD40/YVTN_repeat-like_dom_sf"/>
</dbReference>
<accession>A0A4U7JDV1</accession>
<gene>
    <name evidence="1" type="ORF">EHE19_012640</name>
</gene>
<proteinExistence type="predicted"/>
<dbReference type="KEGG" id="rher:EHE19_012640"/>
<evidence type="ECO:0000313" key="1">
    <source>
        <dbReference type="EMBL" id="QNU65757.1"/>
    </source>
</evidence>
<dbReference type="SUPFAM" id="SSF50978">
    <property type="entry name" value="WD40 repeat-like"/>
    <property type="match status" value="1"/>
</dbReference>
<dbReference type="Proteomes" id="UP000306409">
    <property type="component" value="Chromosome"/>
</dbReference>
<sequence>MYSPDCKRILTYSWDCRIKEWDASTGECINTIDNIPGILISGYSFRSLHNDSDISLDGMKILKQYGAKDISMTPSDCFHKIWKIHSKAQKKYVKNPFLSTNHS</sequence>
<dbReference type="PROSITE" id="PS50082">
    <property type="entry name" value="WD_REPEATS_2"/>
    <property type="match status" value="1"/>
</dbReference>
<dbReference type="Gene3D" id="2.130.10.10">
    <property type="entry name" value="YVTN repeat-like/Quinoprotein amine dehydrogenase"/>
    <property type="match status" value="1"/>
</dbReference>
<organism evidence="1 2">
    <name type="scientific">Ruminiclostridium herbifermentans</name>
    <dbReference type="NCBI Taxonomy" id="2488810"/>
    <lineage>
        <taxon>Bacteria</taxon>
        <taxon>Bacillati</taxon>
        <taxon>Bacillota</taxon>
        <taxon>Clostridia</taxon>
        <taxon>Eubacteriales</taxon>
        <taxon>Oscillospiraceae</taxon>
        <taxon>Ruminiclostridium</taxon>
    </lineage>
</organism>
<dbReference type="AlphaFoldDB" id="A0A4U7JDV1"/>
<reference evidence="1 2" key="1">
    <citation type="submission" date="2020-09" db="EMBL/GenBank/DDBJ databases">
        <title>Characterization and genome sequencing of Ruminiclostridium sp. nov. MA18.</title>
        <authorList>
            <person name="Rettenmaier R."/>
            <person name="Kowollik M.-L."/>
            <person name="Liebl W."/>
            <person name="Zverlov V."/>
        </authorList>
    </citation>
    <scope>NUCLEOTIDE SEQUENCE [LARGE SCALE GENOMIC DNA]</scope>
    <source>
        <strain evidence="1 2">MA18</strain>
    </source>
</reference>
<dbReference type="InterPro" id="IPR036322">
    <property type="entry name" value="WD40_repeat_dom_sf"/>
</dbReference>
<dbReference type="InterPro" id="IPR001680">
    <property type="entry name" value="WD40_rpt"/>
</dbReference>
<protein>
    <submittedName>
        <fullName evidence="1">Uncharacterized protein</fullName>
    </submittedName>
</protein>
<dbReference type="EMBL" id="CP061336">
    <property type="protein sequence ID" value="QNU65757.1"/>
    <property type="molecule type" value="Genomic_DNA"/>
</dbReference>
<name>A0A4U7JDV1_9FIRM</name>
<keyword evidence="2" id="KW-1185">Reference proteome</keyword>
<evidence type="ECO:0000313" key="2">
    <source>
        <dbReference type="Proteomes" id="UP000306409"/>
    </source>
</evidence>